<keyword evidence="3 7" id="KW-0472">Membrane</keyword>
<dbReference type="PROSITE" id="PS50885">
    <property type="entry name" value="HAMP"/>
    <property type="match status" value="1"/>
</dbReference>
<gene>
    <name evidence="10" type="primary">yoaH</name>
    <name evidence="10" type="ORF">SK3146_03034</name>
</gene>
<keyword evidence="11" id="KW-1185">Reference proteome</keyword>
<dbReference type="SMART" id="SM00283">
    <property type="entry name" value="MA"/>
    <property type="match status" value="1"/>
</dbReference>
<evidence type="ECO:0000313" key="10">
    <source>
        <dbReference type="EMBL" id="UQZ83827.1"/>
    </source>
</evidence>
<dbReference type="EMBL" id="CP027059">
    <property type="protein sequence ID" value="UQZ83827.1"/>
    <property type="molecule type" value="Genomic_DNA"/>
</dbReference>
<organism evidence="10 11">
    <name type="scientific">Paenibacillus konkukensis</name>
    <dbReference type="NCBI Taxonomy" id="2020716"/>
    <lineage>
        <taxon>Bacteria</taxon>
        <taxon>Bacillati</taxon>
        <taxon>Bacillota</taxon>
        <taxon>Bacilli</taxon>
        <taxon>Bacillales</taxon>
        <taxon>Paenibacillaceae</taxon>
        <taxon>Paenibacillus</taxon>
    </lineage>
</organism>
<evidence type="ECO:0000259" key="8">
    <source>
        <dbReference type="PROSITE" id="PS50111"/>
    </source>
</evidence>
<dbReference type="SMART" id="SM00304">
    <property type="entry name" value="HAMP"/>
    <property type="match status" value="1"/>
</dbReference>
<evidence type="ECO:0000256" key="2">
    <source>
        <dbReference type="ARBA" id="ARBA00022475"/>
    </source>
</evidence>
<feature type="domain" description="HAMP" evidence="9">
    <location>
        <begin position="203"/>
        <end position="257"/>
    </location>
</feature>
<evidence type="ECO:0000256" key="1">
    <source>
        <dbReference type="ARBA" id="ARBA00004236"/>
    </source>
</evidence>
<feature type="domain" description="Methyl-accepting transducer" evidence="8">
    <location>
        <begin position="276"/>
        <end position="512"/>
    </location>
</feature>
<evidence type="ECO:0000256" key="4">
    <source>
        <dbReference type="ARBA" id="ARBA00023224"/>
    </source>
</evidence>
<name>A0ABY4RR53_9BACL</name>
<keyword evidence="7" id="KW-0812">Transmembrane</keyword>
<evidence type="ECO:0000313" key="11">
    <source>
        <dbReference type="Proteomes" id="UP001057134"/>
    </source>
</evidence>
<evidence type="ECO:0000256" key="5">
    <source>
        <dbReference type="ARBA" id="ARBA00029447"/>
    </source>
</evidence>
<dbReference type="PRINTS" id="PR00260">
    <property type="entry name" value="CHEMTRNSDUCR"/>
</dbReference>
<dbReference type="InterPro" id="IPR024478">
    <property type="entry name" value="HlyB_4HB_MCP"/>
</dbReference>
<accession>A0ABY4RR53</accession>
<reference evidence="10" key="1">
    <citation type="submission" date="2018-02" db="EMBL/GenBank/DDBJ databases">
        <authorList>
            <person name="Kim S.-K."/>
            <person name="Jung H.-I."/>
            <person name="Lee S.-W."/>
        </authorList>
    </citation>
    <scope>NUCLEOTIDE SEQUENCE</scope>
    <source>
        <strain evidence="10">SK3146</strain>
    </source>
</reference>
<dbReference type="PANTHER" id="PTHR32089">
    <property type="entry name" value="METHYL-ACCEPTING CHEMOTAXIS PROTEIN MCPB"/>
    <property type="match status" value="1"/>
</dbReference>
<dbReference type="RefSeq" id="WP_249865810.1">
    <property type="nucleotide sequence ID" value="NZ_CP027059.1"/>
</dbReference>
<feature type="transmembrane region" description="Helical" evidence="7">
    <location>
        <begin position="9"/>
        <end position="31"/>
    </location>
</feature>
<reference evidence="10" key="2">
    <citation type="journal article" date="2021" name="J Anim Sci Technol">
        <title>Complete genome sequence of Paenibacillus konkukensis sp. nov. SK3146 as a potential probiotic strain.</title>
        <authorList>
            <person name="Jung H.I."/>
            <person name="Park S."/>
            <person name="Niu K.M."/>
            <person name="Lee S.W."/>
            <person name="Kothari D."/>
            <person name="Yi K.J."/>
            <person name="Kim S.K."/>
        </authorList>
    </citation>
    <scope>NUCLEOTIDE SEQUENCE</scope>
    <source>
        <strain evidence="10">SK3146</strain>
    </source>
</reference>
<evidence type="ECO:0000256" key="7">
    <source>
        <dbReference type="SAM" id="Phobius"/>
    </source>
</evidence>
<dbReference type="PANTHER" id="PTHR32089:SF112">
    <property type="entry name" value="LYSOZYME-LIKE PROTEIN-RELATED"/>
    <property type="match status" value="1"/>
</dbReference>
<protein>
    <submittedName>
        <fullName evidence="10">Methyl-accepting chemotaxis protein YoaH</fullName>
    </submittedName>
</protein>
<dbReference type="Proteomes" id="UP001057134">
    <property type="component" value="Chromosome"/>
</dbReference>
<dbReference type="InterPro" id="IPR003660">
    <property type="entry name" value="HAMP_dom"/>
</dbReference>
<comment type="similarity">
    <text evidence="5">Belongs to the methyl-accepting chemotaxis (MCP) protein family.</text>
</comment>
<dbReference type="PROSITE" id="PS50111">
    <property type="entry name" value="CHEMOTAXIS_TRANSDUC_2"/>
    <property type="match status" value="1"/>
</dbReference>
<sequence>MKLSIGKQIIIGFLIAPLLLAVIGGMSYRYLQTVNDSYSALVEVQARAAFDAHVIQFDAAQQMNFLNAYFVVNDSQYLLGFQSTNADLNDLVGRVSGNLSEDGRASANEIAELNKKLQAQAEQVVKLLKTDPQEARRLIGAEVLPTGSEIKNVSKTVVDRQEQLMNEDYRTNAGLVESTRRMIVAASAAAILIALTFGIILAARISRPLALVSRQLKDIAEGEGDLTGQIVIRSGGEFGELAASFNGMVNKLRELIRQVGSHAEQFASHAAGLHSSAAETGEASEKIAATVQEVASGSVKQHASVEESMRVIDVMSHQAGQISDKSRHVSVIVGHAKEAALQGDDTIRTAMKQMASVHDTMNLMNEVIAGLQERSMAIERAIQLITDIARRTNLLALNAGIESARAGEHGRGFAVVAGEVRSLASQSAHSAATIVEMIADIREKTHSAALLMAESRSVTDAGLQDVNHAGAAFGFIVESIGEIDREMSEVTEASGRMERAAAHVSEAAHAIAEVAAANAGGTQHILASTKEQLASMGHVTGSIRHLTELASQLQQSIARFKV</sequence>
<dbReference type="InterPro" id="IPR004090">
    <property type="entry name" value="Chemotax_Me-accpt_rcpt"/>
</dbReference>
<evidence type="ECO:0000259" key="9">
    <source>
        <dbReference type="PROSITE" id="PS50885"/>
    </source>
</evidence>
<dbReference type="Pfam" id="PF00015">
    <property type="entry name" value="MCPsignal"/>
    <property type="match status" value="1"/>
</dbReference>
<dbReference type="CDD" id="cd06225">
    <property type="entry name" value="HAMP"/>
    <property type="match status" value="1"/>
</dbReference>
<dbReference type="InterPro" id="IPR004089">
    <property type="entry name" value="MCPsignal_dom"/>
</dbReference>
<evidence type="ECO:0000256" key="3">
    <source>
        <dbReference type="ARBA" id="ARBA00023136"/>
    </source>
</evidence>
<keyword evidence="2" id="KW-1003">Cell membrane</keyword>
<dbReference type="Gene3D" id="1.10.287.950">
    <property type="entry name" value="Methyl-accepting chemotaxis protein"/>
    <property type="match status" value="1"/>
</dbReference>
<keyword evidence="7" id="KW-1133">Transmembrane helix</keyword>
<evidence type="ECO:0000256" key="6">
    <source>
        <dbReference type="PROSITE-ProRule" id="PRU00284"/>
    </source>
</evidence>
<dbReference type="SUPFAM" id="SSF58104">
    <property type="entry name" value="Methyl-accepting chemotaxis protein (MCP) signaling domain"/>
    <property type="match status" value="1"/>
</dbReference>
<dbReference type="Gene3D" id="6.10.340.10">
    <property type="match status" value="1"/>
</dbReference>
<proteinExistence type="inferred from homology"/>
<comment type="subcellular location">
    <subcellularLocation>
        <location evidence="1">Cell membrane</location>
    </subcellularLocation>
</comment>
<keyword evidence="4 6" id="KW-0807">Transducer</keyword>
<feature type="transmembrane region" description="Helical" evidence="7">
    <location>
        <begin position="182"/>
        <end position="205"/>
    </location>
</feature>
<dbReference type="Pfam" id="PF12729">
    <property type="entry name" value="4HB_MCP_1"/>
    <property type="match status" value="1"/>
</dbReference>
<dbReference type="Pfam" id="PF00672">
    <property type="entry name" value="HAMP"/>
    <property type="match status" value="1"/>
</dbReference>